<evidence type="ECO:0000256" key="2">
    <source>
        <dbReference type="ARBA" id="ARBA00022448"/>
    </source>
</evidence>
<evidence type="ECO:0000256" key="4">
    <source>
        <dbReference type="ARBA" id="ARBA00022692"/>
    </source>
</evidence>
<comment type="subcellular location">
    <subcellularLocation>
        <location evidence="1 7">Cell membrane</location>
        <topology evidence="1 7">Multi-pass membrane protein</topology>
    </subcellularLocation>
</comment>
<evidence type="ECO:0000256" key="3">
    <source>
        <dbReference type="ARBA" id="ARBA00022475"/>
    </source>
</evidence>
<dbReference type="PROSITE" id="PS50928">
    <property type="entry name" value="ABC_TM1"/>
    <property type="match status" value="1"/>
</dbReference>
<protein>
    <submittedName>
        <fullName evidence="9">ABC transporter</fullName>
    </submittedName>
</protein>
<evidence type="ECO:0000256" key="5">
    <source>
        <dbReference type="ARBA" id="ARBA00022989"/>
    </source>
</evidence>
<keyword evidence="5 7" id="KW-1133">Transmembrane helix</keyword>
<organism evidence="9 10">
    <name type="scientific">Dictyobacter aurantiacus</name>
    <dbReference type="NCBI Taxonomy" id="1936993"/>
    <lineage>
        <taxon>Bacteria</taxon>
        <taxon>Bacillati</taxon>
        <taxon>Chloroflexota</taxon>
        <taxon>Ktedonobacteria</taxon>
        <taxon>Ktedonobacterales</taxon>
        <taxon>Dictyobacteraceae</taxon>
        <taxon>Dictyobacter</taxon>
    </lineage>
</organism>
<dbReference type="OrthoDB" id="9786413at2"/>
<evidence type="ECO:0000259" key="8">
    <source>
        <dbReference type="PROSITE" id="PS50928"/>
    </source>
</evidence>
<dbReference type="Gene3D" id="1.10.3720.10">
    <property type="entry name" value="MetI-like"/>
    <property type="match status" value="1"/>
</dbReference>
<dbReference type="EMBL" id="BIFQ01000002">
    <property type="protein sequence ID" value="GCE09461.1"/>
    <property type="molecule type" value="Genomic_DNA"/>
</dbReference>
<dbReference type="GO" id="GO:0005886">
    <property type="term" value="C:plasma membrane"/>
    <property type="evidence" value="ECO:0007669"/>
    <property type="project" value="UniProtKB-SubCell"/>
</dbReference>
<accession>A0A401ZRH0</accession>
<feature type="transmembrane region" description="Helical" evidence="7">
    <location>
        <begin position="275"/>
        <end position="297"/>
    </location>
</feature>
<reference evidence="10" key="1">
    <citation type="submission" date="2018-12" db="EMBL/GenBank/DDBJ databases">
        <title>Tengunoibacter tsumagoiensis gen. nov., sp. nov., Dictyobacter kobayashii sp. nov., D. alpinus sp. nov., and D. joshuensis sp. nov. and description of Dictyobacteraceae fam. nov. within the order Ktedonobacterales isolated from Tengu-no-mugimeshi.</title>
        <authorList>
            <person name="Wang C.M."/>
            <person name="Zheng Y."/>
            <person name="Sakai Y."/>
            <person name="Toyoda A."/>
            <person name="Minakuchi Y."/>
            <person name="Abe K."/>
            <person name="Yokota A."/>
            <person name="Yabe S."/>
        </authorList>
    </citation>
    <scope>NUCLEOTIDE SEQUENCE [LARGE SCALE GENOMIC DNA]</scope>
    <source>
        <strain evidence="10">S-27</strain>
    </source>
</reference>
<dbReference type="PANTHER" id="PTHR30193">
    <property type="entry name" value="ABC TRANSPORTER PERMEASE PROTEIN"/>
    <property type="match status" value="1"/>
</dbReference>
<dbReference type="PANTHER" id="PTHR30193:SF37">
    <property type="entry name" value="INNER MEMBRANE ABC TRANSPORTER PERMEASE PROTEIN YCJO"/>
    <property type="match status" value="1"/>
</dbReference>
<evidence type="ECO:0000256" key="6">
    <source>
        <dbReference type="ARBA" id="ARBA00023136"/>
    </source>
</evidence>
<feature type="transmembrane region" description="Helical" evidence="7">
    <location>
        <begin position="169"/>
        <end position="191"/>
    </location>
</feature>
<evidence type="ECO:0000313" key="10">
    <source>
        <dbReference type="Proteomes" id="UP000287224"/>
    </source>
</evidence>
<evidence type="ECO:0000313" key="9">
    <source>
        <dbReference type="EMBL" id="GCE09461.1"/>
    </source>
</evidence>
<comment type="similarity">
    <text evidence="7">Belongs to the binding-protein-dependent transport system permease family.</text>
</comment>
<dbReference type="Pfam" id="PF00528">
    <property type="entry name" value="BPD_transp_1"/>
    <property type="match status" value="1"/>
</dbReference>
<dbReference type="CDD" id="cd06261">
    <property type="entry name" value="TM_PBP2"/>
    <property type="match status" value="1"/>
</dbReference>
<sequence length="312" mass="34348">MSASIKVPQTATNTSRVSRRSTWVSVLWTLPALVFYLLFAIIPMFIAVYLSFTNWNGLSTASWVGLKNWIALLSDSVTGHALVLTIEVMIVSWVVQTPLSLLLGVFMAGQQKYRAVLSVVYFLPLLFSAVAIGLTWVSILDPNFGLLDTLLKTIGLPWLAKGWLGDPSLAFFVVMAIICWQFIPFHALLYLGGARQIPKELYEAANIDGAGRLQNFFAITLPQLKYTVITSTTLIFTGSLTYFDLFWVTTGGGPGYATRVLPLQMYITAFPNESVGYGSVLAVLLALFGIVLSFILLRFTGFTKMSSQLEGL</sequence>
<proteinExistence type="inferred from homology"/>
<feature type="domain" description="ABC transmembrane type-1" evidence="8">
    <location>
        <begin position="82"/>
        <end position="296"/>
    </location>
</feature>
<dbReference type="InterPro" id="IPR000515">
    <property type="entry name" value="MetI-like"/>
</dbReference>
<dbReference type="InterPro" id="IPR051393">
    <property type="entry name" value="ABC_transporter_permease"/>
</dbReference>
<dbReference type="InterPro" id="IPR035906">
    <property type="entry name" value="MetI-like_sf"/>
</dbReference>
<gene>
    <name evidence="9" type="ORF">KDAU_67900</name>
</gene>
<dbReference type="Proteomes" id="UP000287224">
    <property type="component" value="Unassembled WGS sequence"/>
</dbReference>
<dbReference type="GO" id="GO:0055085">
    <property type="term" value="P:transmembrane transport"/>
    <property type="evidence" value="ECO:0007669"/>
    <property type="project" value="InterPro"/>
</dbReference>
<keyword evidence="4 7" id="KW-0812">Transmembrane</keyword>
<feature type="transmembrane region" description="Helical" evidence="7">
    <location>
        <begin position="119"/>
        <end position="139"/>
    </location>
</feature>
<feature type="transmembrane region" description="Helical" evidence="7">
    <location>
        <begin position="26"/>
        <end position="52"/>
    </location>
</feature>
<feature type="transmembrane region" description="Helical" evidence="7">
    <location>
        <begin position="81"/>
        <end position="107"/>
    </location>
</feature>
<keyword evidence="6 7" id="KW-0472">Membrane</keyword>
<dbReference type="AlphaFoldDB" id="A0A401ZRH0"/>
<evidence type="ECO:0000256" key="1">
    <source>
        <dbReference type="ARBA" id="ARBA00004651"/>
    </source>
</evidence>
<feature type="transmembrane region" description="Helical" evidence="7">
    <location>
        <begin position="226"/>
        <end position="248"/>
    </location>
</feature>
<name>A0A401ZRH0_9CHLR</name>
<dbReference type="SUPFAM" id="SSF161098">
    <property type="entry name" value="MetI-like"/>
    <property type="match status" value="1"/>
</dbReference>
<evidence type="ECO:0000256" key="7">
    <source>
        <dbReference type="RuleBase" id="RU363032"/>
    </source>
</evidence>
<keyword evidence="10" id="KW-1185">Reference proteome</keyword>
<comment type="caution">
    <text evidence="9">The sequence shown here is derived from an EMBL/GenBank/DDBJ whole genome shotgun (WGS) entry which is preliminary data.</text>
</comment>
<dbReference type="SUPFAM" id="SSF160964">
    <property type="entry name" value="MalF N-terminal region-like"/>
    <property type="match status" value="1"/>
</dbReference>
<dbReference type="RefSeq" id="WP_126601920.1">
    <property type="nucleotide sequence ID" value="NZ_BIFQ01000002.1"/>
</dbReference>
<keyword evidence="3" id="KW-1003">Cell membrane</keyword>
<keyword evidence="2 7" id="KW-0813">Transport</keyword>